<sequence length="212" mass="22380">MDVLSTIKEDKLIAIIRGSEPEDALQIARALYAGGVRAIEITLNSPNALVSIEKVSKELGDKIVVGAGTVLDPESARSALIAGAQFILSPSLNADTIKMTKRYGAISIPGAFTPTEILSAYEEGGDIIKVFPATSLGPDFVKDIHGPLPHIPLLPTGGVDLSNIAEYIQKGAAGVGLGSSLVNSKESVTEEYLIRLTNTAREFKSKVESVHK</sequence>
<dbReference type="InterPro" id="IPR013785">
    <property type="entry name" value="Aldolase_TIM"/>
</dbReference>
<accession>A0ABX4H093</accession>
<dbReference type="RefSeq" id="WP_095218375.1">
    <property type="nucleotide sequence ID" value="NZ_NPBJ01000013.1"/>
</dbReference>
<evidence type="ECO:0000313" key="7">
    <source>
        <dbReference type="Proteomes" id="UP000216852"/>
    </source>
</evidence>
<dbReference type="EMBL" id="NPBJ01000013">
    <property type="protein sequence ID" value="PAE00460.1"/>
    <property type="molecule type" value="Genomic_DNA"/>
</dbReference>
<evidence type="ECO:0000256" key="2">
    <source>
        <dbReference type="ARBA" id="ARBA00006906"/>
    </source>
</evidence>
<evidence type="ECO:0000256" key="4">
    <source>
        <dbReference type="ARBA" id="ARBA00023239"/>
    </source>
</evidence>
<proteinExistence type="inferred from homology"/>
<dbReference type="NCBIfam" id="TIGR01182">
    <property type="entry name" value="eda"/>
    <property type="match status" value="1"/>
</dbReference>
<reference evidence="6 7" key="1">
    <citation type="submission" date="2017-07" db="EMBL/GenBank/DDBJ databases">
        <title>Isolation and whole genome analysis of endospore-forming bacteria from heroin.</title>
        <authorList>
            <person name="Kalinowski J."/>
            <person name="Ahrens B."/>
            <person name="Al-Dilaimi A."/>
            <person name="Winkler A."/>
            <person name="Wibberg D."/>
            <person name="Schleenbecker U."/>
            <person name="Ruckert C."/>
            <person name="Wolfel R."/>
            <person name="Grass G."/>
        </authorList>
    </citation>
    <scope>NUCLEOTIDE SEQUENCE [LARGE SCALE GENOMIC DNA]</scope>
    <source>
        <strain evidence="6 7">7517-1</strain>
    </source>
</reference>
<evidence type="ECO:0000256" key="1">
    <source>
        <dbReference type="ARBA" id="ARBA00004761"/>
    </source>
</evidence>
<dbReference type="Pfam" id="PF01081">
    <property type="entry name" value="Aldolase"/>
    <property type="match status" value="1"/>
</dbReference>
<dbReference type="Gene3D" id="3.20.20.70">
    <property type="entry name" value="Aldolase class I"/>
    <property type="match status" value="1"/>
</dbReference>
<comment type="pathway">
    <text evidence="1">Carbohydrate acid metabolism.</text>
</comment>
<dbReference type="CDD" id="cd00452">
    <property type="entry name" value="KDPG_aldolase"/>
    <property type="match status" value="1"/>
</dbReference>
<name>A0ABX4H093_9BACI</name>
<dbReference type="SUPFAM" id="SSF51569">
    <property type="entry name" value="Aldolase"/>
    <property type="match status" value="1"/>
</dbReference>
<comment type="subunit">
    <text evidence="3">Homotrimer.</text>
</comment>
<gene>
    <name evidence="6" type="ORF">CHH48_06700</name>
</gene>
<evidence type="ECO:0000256" key="3">
    <source>
        <dbReference type="ARBA" id="ARBA00011233"/>
    </source>
</evidence>
<evidence type="ECO:0000313" key="6">
    <source>
        <dbReference type="EMBL" id="PAE00460.1"/>
    </source>
</evidence>
<dbReference type="Proteomes" id="UP000216852">
    <property type="component" value="Unassembled WGS sequence"/>
</dbReference>
<protein>
    <submittedName>
        <fullName evidence="6">2-dehydro-3-deoxyphosphogluconate aldolase</fullName>
    </submittedName>
</protein>
<keyword evidence="7" id="KW-1185">Reference proteome</keyword>
<keyword evidence="5" id="KW-0119">Carbohydrate metabolism</keyword>
<comment type="similarity">
    <text evidence="2">Belongs to the KHG/KDPG aldolase family.</text>
</comment>
<dbReference type="PANTHER" id="PTHR30246:SF1">
    <property type="entry name" value="2-DEHYDRO-3-DEOXY-6-PHOSPHOGALACTONATE ALDOLASE-RELATED"/>
    <property type="match status" value="1"/>
</dbReference>
<keyword evidence="4" id="KW-0456">Lyase</keyword>
<comment type="caution">
    <text evidence="6">The sequence shown here is derived from an EMBL/GenBank/DDBJ whole genome shotgun (WGS) entry which is preliminary data.</text>
</comment>
<dbReference type="InterPro" id="IPR000887">
    <property type="entry name" value="Aldlse_KDPG_KHG"/>
</dbReference>
<dbReference type="PANTHER" id="PTHR30246">
    <property type="entry name" value="2-KETO-3-DEOXY-6-PHOSPHOGLUCONATE ALDOLASE"/>
    <property type="match status" value="1"/>
</dbReference>
<organism evidence="6 7">
    <name type="scientific">Terribacillus saccharophilus</name>
    <dbReference type="NCBI Taxonomy" id="361277"/>
    <lineage>
        <taxon>Bacteria</taxon>
        <taxon>Bacillati</taxon>
        <taxon>Bacillota</taxon>
        <taxon>Bacilli</taxon>
        <taxon>Bacillales</taxon>
        <taxon>Bacillaceae</taxon>
        <taxon>Terribacillus</taxon>
    </lineage>
</organism>
<evidence type="ECO:0000256" key="5">
    <source>
        <dbReference type="ARBA" id="ARBA00023277"/>
    </source>
</evidence>